<dbReference type="SUPFAM" id="SSF52047">
    <property type="entry name" value="RNI-like"/>
    <property type="match status" value="1"/>
</dbReference>
<dbReference type="VEuPathDB" id="FungiDB:ASPSYDRAFT_73021"/>
<organism evidence="1 2">
    <name type="scientific">Aspergillus sydowii CBS 593.65</name>
    <dbReference type="NCBI Taxonomy" id="1036612"/>
    <lineage>
        <taxon>Eukaryota</taxon>
        <taxon>Fungi</taxon>
        <taxon>Dikarya</taxon>
        <taxon>Ascomycota</taxon>
        <taxon>Pezizomycotina</taxon>
        <taxon>Eurotiomycetes</taxon>
        <taxon>Eurotiomycetidae</taxon>
        <taxon>Eurotiales</taxon>
        <taxon>Aspergillaceae</taxon>
        <taxon>Aspergillus</taxon>
        <taxon>Aspergillus subgen. Nidulantes</taxon>
    </lineage>
</organism>
<protein>
    <submittedName>
        <fullName evidence="1">Uncharacterized protein</fullName>
    </submittedName>
</protein>
<evidence type="ECO:0000313" key="2">
    <source>
        <dbReference type="Proteomes" id="UP000184356"/>
    </source>
</evidence>
<dbReference type="AlphaFoldDB" id="A0A1L9T276"/>
<dbReference type="OrthoDB" id="4501663at2759"/>
<dbReference type="InterPro" id="IPR032675">
    <property type="entry name" value="LRR_dom_sf"/>
</dbReference>
<dbReference type="GeneID" id="63766758"/>
<reference evidence="2" key="1">
    <citation type="journal article" date="2017" name="Genome Biol.">
        <title>Comparative genomics reveals high biological diversity and specific adaptations in the industrially and medically important fungal genus Aspergillus.</title>
        <authorList>
            <person name="de Vries R.P."/>
            <person name="Riley R."/>
            <person name="Wiebenga A."/>
            <person name="Aguilar-Osorio G."/>
            <person name="Amillis S."/>
            <person name="Uchima C.A."/>
            <person name="Anderluh G."/>
            <person name="Asadollahi M."/>
            <person name="Askin M."/>
            <person name="Barry K."/>
            <person name="Battaglia E."/>
            <person name="Bayram O."/>
            <person name="Benocci T."/>
            <person name="Braus-Stromeyer S.A."/>
            <person name="Caldana C."/>
            <person name="Canovas D."/>
            <person name="Cerqueira G.C."/>
            <person name="Chen F."/>
            <person name="Chen W."/>
            <person name="Choi C."/>
            <person name="Clum A."/>
            <person name="Dos Santos R.A."/>
            <person name="Damasio A.R."/>
            <person name="Diallinas G."/>
            <person name="Emri T."/>
            <person name="Fekete E."/>
            <person name="Flipphi M."/>
            <person name="Freyberg S."/>
            <person name="Gallo A."/>
            <person name="Gournas C."/>
            <person name="Habgood R."/>
            <person name="Hainaut M."/>
            <person name="Harispe M.L."/>
            <person name="Henrissat B."/>
            <person name="Hilden K.S."/>
            <person name="Hope R."/>
            <person name="Hossain A."/>
            <person name="Karabika E."/>
            <person name="Karaffa L."/>
            <person name="Karanyi Z."/>
            <person name="Krasevec N."/>
            <person name="Kuo A."/>
            <person name="Kusch H."/>
            <person name="LaButti K."/>
            <person name="Lagendijk E.L."/>
            <person name="Lapidus A."/>
            <person name="Levasseur A."/>
            <person name="Lindquist E."/>
            <person name="Lipzen A."/>
            <person name="Logrieco A.F."/>
            <person name="MacCabe A."/>
            <person name="Maekelae M.R."/>
            <person name="Malavazi I."/>
            <person name="Melin P."/>
            <person name="Meyer V."/>
            <person name="Mielnichuk N."/>
            <person name="Miskei M."/>
            <person name="Molnar A.P."/>
            <person name="Mule G."/>
            <person name="Ngan C.Y."/>
            <person name="Orejas M."/>
            <person name="Orosz E."/>
            <person name="Ouedraogo J.P."/>
            <person name="Overkamp K.M."/>
            <person name="Park H.-S."/>
            <person name="Perrone G."/>
            <person name="Piumi F."/>
            <person name="Punt P.J."/>
            <person name="Ram A.F."/>
            <person name="Ramon A."/>
            <person name="Rauscher S."/>
            <person name="Record E."/>
            <person name="Riano-Pachon D.M."/>
            <person name="Robert V."/>
            <person name="Roehrig J."/>
            <person name="Ruller R."/>
            <person name="Salamov A."/>
            <person name="Salih N.S."/>
            <person name="Samson R.A."/>
            <person name="Sandor E."/>
            <person name="Sanguinetti M."/>
            <person name="Schuetze T."/>
            <person name="Sepcic K."/>
            <person name="Shelest E."/>
            <person name="Sherlock G."/>
            <person name="Sophianopoulou V."/>
            <person name="Squina F.M."/>
            <person name="Sun H."/>
            <person name="Susca A."/>
            <person name="Todd R.B."/>
            <person name="Tsang A."/>
            <person name="Unkles S.E."/>
            <person name="van de Wiele N."/>
            <person name="van Rossen-Uffink D."/>
            <person name="Oliveira J.V."/>
            <person name="Vesth T.C."/>
            <person name="Visser J."/>
            <person name="Yu J.-H."/>
            <person name="Zhou M."/>
            <person name="Andersen M.R."/>
            <person name="Archer D.B."/>
            <person name="Baker S.E."/>
            <person name="Benoit I."/>
            <person name="Brakhage A.A."/>
            <person name="Braus G.H."/>
            <person name="Fischer R."/>
            <person name="Frisvad J.C."/>
            <person name="Goldman G.H."/>
            <person name="Houbraken J."/>
            <person name="Oakley B."/>
            <person name="Pocsi I."/>
            <person name="Scazzocchio C."/>
            <person name="Seiboth B."/>
            <person name="vanKuyk P.A."/>
            <person name="Wortman J."/>
            <person name="Dyer P.S."/>
            <person name="Grigoriev I.V."/>
        </authorList>
    </citation>
    <scope>NUCLEOTIDE SEQUENCE [LARGE SCALE GENOMIC DNA]</scope>
    <source>
        <strain evidence="2">CBS 593.65</strain>
    </source>
</reference>
<keyword evidence="2" id="KW-1185">Reference proteome</keyword>
<gene>
    <name evidence="1" type="ORF">ASPSYDRAFT_73021</name>
</gene>
<dbReference type="Proteomes" id="UP000184356">
    <property type="component" value="Unassembled WGS sequence"/>
</dbReference>
<sequence length="537" mass="60835">MHSLNLSCRDFHEIVSPVLFKSLRIRFPRERRSSQIFNQDNTHKRLHELLVPDNIVNIHQHVRLLTLSGHIGSTAYSHGASLLKLVESLPSLEIIRWRSIAFPPHLFRTLKAKQQPPLFYYESLPLPLVQDDLLGAPFIKSLNITYRSNPMSRDNIEINALGAVILSLPNLKRLVLKYNPGPQILNGANCPPKPIFDLPPATTLAPLQVLCLANFAFSPEQAATWARFLAQLQTLHHLDLDGAADMTILINHLSDCPGAVSSLRSLSFRIHDATRAENISRVTSSLDRLLCQVKHLYAFSAHDLPKEVLRKVVGHHRGNLRQRSWRHTWFPLLDEYFAGMHELNPIGVRRSSEHRSLACIFSPGEVRDLAEKLPHLQRLGVDLCFRRNTDLRSSILPTTQIPRAKLAKDPLVNESMAEDAFQYIAAEKNRHGKEALAEALAEALQSRFVQLAIKAGEWESFPWDANDRDRRYIPFAIVCWREDAIGAPDKIHMLRVESQSPWRLSFLEENKFEQAMDMAGLFGGGIEGGLDFAPGIW</sequence>
<dbReference type="EMBL" id="KV878597">
    <property type="protein sequence ID" value="OJJ53552.1"/>
    <property type="molecule type" value="Genomic_DNA"/>
</dbReference>
<dbReference type="Gene3D" id="3.80.10.10">
    <property type="entry name" value="Ribonuclease Inhibitor"/>
    <property type="match status" value="1"/>
</dbReference>
<dbReference type="RefSeq" id="XP_040697358.1">
    <property type="nucleotide sequence ID" value="XM_040850685.1"/>
</dbReference>
<name>A0A1L9T276_9EURO</name>
<evidence type="ECO:0000313" key="1">
    <source>
        <dbReference type="EMBL" id="OJJ53552.1"/>
    </source>
</evidence>
<accession>A0A1L9T276</accession>
<proteinExistence type="predicted"/>